<evidence type="ECO:0000313" key="2">
    <source>
        <dbReference type="EMBL" id="TCP11439.1"/>
    </source>
</evidence>
<organism evidence="2 3">
    <name type="scientific">Simplicispira metamorpha</name>
    <dbReference type="NCBI Taxonomy" id="80881"/>
    <lineage>
        <taxon>Bacteria</taxon>
        <taxon>Pseudomonadati</taxon>
        <taxon>Pseudomonadota</taxon>
        <taxon>Betaproteobacteria</taxon>
        <taxon>Burkholderiales</taxon>
        <taxon>Comamonadaceae</taxon>
        <taxon>Simplicispira</taxon>
    </lineage>
</organism>
<name>A0A4R2MRH0_9BURK</name>
<dbReference type="InterPro" id="IPR012312">
    <property type="entry name" value="Hemerythrin-like"/>
</dbReference>
<dbReference type="Pfam" id="PF01814">
    <property type="entry name" value="Hemerythrin"/>
    <property type="match status" value="1"/>
</dbReference>
<evidence type="ECO:0000259" key="1">
    <source>
        <dbReference type="Pfam" id="PF01814"/>
    </source>
</evidence>
<sequence length="181" mass="20207">MTDIALPGFGAPAVGFDTPFALLHACHERVQRTLALQHKLVGYLHQHTCDEQARQAARDVLRYFDIAAPLHHQDEERHVFPPLLAQGDAATVARVQQLQREHLRMAADWQCARLPLQALAQGQQDAFSQDDEAALARFASHYAAHLRSEEDVVYPAAQAVLSDSTLRAMGQEMRQRRGAPE</sequence>
<dbReference type="Gene3D" id="1.20.120.520">
    <property type="entry name" value="nmb1532 protein domain like"/>
    <property type="match status" value="1"/>
</dbReference>
<comment type="caution">
    <text evidence="2">The sequence shown here is derived from an EMBL/GenBank/DDBJ whole genome shotgun (WGS) entry which is preliminary data.</text>
</comment>
<dbReference type="OrthoDB" id="8898809at2"/>
<dbReference type="AlphaFoldDB" id="A0A4R2MRH0"/>
<accession>A0A4R2MRH0</accession>
<reference evidence="2 3" key="1">
    <citation type="submission" date="2019-03" db="EMBL/GenBank/DDBJ databases">
        <title>Genomic Encyclopedia of Type Strains, Phase IV (KMG-IV): sequencing the most valuable type-strain genomes for metagenomic binning, comparative biology and taxonomic classification.</title>
        <authorList>
            <person name="Goeker M."/>
        </authorList>
    </citation>
    <scope>NUCLEOTIDE SEQUENCE [LARGE SCALE GENOMIC DNA]</scope>
    <source>
        <strain evidence="2 3">DSM 1837</strain>
    </source>
</reference>
<proteinExistence type="predicted"/>
<dbReference type="EMBL" id="SLXH01000044">
    <property type="protein sequence ID" value="TCP11439.1"/>
    <property type="molecule type" value="Genomic_DNA"/>
</dbReference>
<gene>
    <name evidence="2" type="ORF">EV674_1441</name>
</gene>
<dbReference type="RefSeq" id="WP_119014796.1">
    <property type="nucleotide sequence ID" value="NZ_QXNC01000052.1"/>
</dbReference>
<evidence type="ECO:0000313" key="3">
    <source>
        <dbReference type="Proteomes" id="UP000295182"/>
    </source>
</evidence>
<protein>
    <submittedName>
        <fullName evidence="2">Hemerythrin-like domain-containing protein</fullName>
    </submittedName>
</protein>
<dbReference type="Proteomes" id="UP000295182">
    <property type="component" value="Unassembled WGS sequence"/>
</dbReference>
<keyword evidence="3" id="KW-1185">Reference proteome</keyword>
<feature type="domain" description="Hemerythrin-like" evidence="1">
    <location>
        <begin position="19"/>
        <end position="157"/>
    </location>
</feature>